<accession>A0ABS8BSA0</accession>
<evidence type="ECO:0000313" key="1">
    <source>
        <dbReference type="EMBL" id="MCB5198593.1"/>
    </source>
</evidence>
<comment type="caution">
    <text evidence="1">The sequence shown here is derived from an EMBL/GenBank/DDBJ whole genome shotgun (WGS) entry which is preliminary data.</text>
</comment>
<keyword evidence="2" id="KW-1185">Reference proteome</keyword>
<reference evidence="1" key="1">
    <citation type="submission" date="2021-10" db="EMBL/GenBank/DDBJ databases">
        <title>Loktanella gaetbuli sp. nov., isolated from a tidal flat.</title>
        <authorList>
            <person name="Park S."/>
            <person name="Yoon J.-H."/>
        </authorList>
    </citation>
    <scope>NUCLEOTIDE SEQUENCE</scope>
    <source>
        <strain evidence="1">TSTF-M6</strain>
    </source>
</reference>
<proteinExistence type="predicted"/>
<dbReference type="Proteomes" id="UP001138961">
    <property type="component" value="Unassembled WGS sequence"/>
</dbReference>
<dbReference type="RefSeq" id="WP_226747507.1">
    <property type="nucleotide sequence ID" value="NZ_JAJATZ010000002.1"/>
</dbReference>
<gene>
    <name evidence="1" type="ORF">LGQ03_05020</name>
</gene>
<protein>
    <submittedName>
        <fullName evidence="1">Uncharacterized protein</fullName>
    </submittedName>
</protein>
<dbReference type="EMBL" id="JAJATZ010000002">
    <property type="protein sequence ID" value="MCB5198593.1"/>
    <property type="molecule type" value="Genomic_DNA"/>
</dbReference>
<evidence type="ECO:0000313" key="2">
    <source>
        <dbReference type="Proteomes" id="UP001138961"/>
    </source>
</evidence>
<organism evidence="1 2">
    <name type="scientific">Loktanella gaetbuli</name>
    <dbReference type="NCBI Taxonomy" id="2881335"/>
    <lineage>
        <taxon>Bacteria</taxon>
        <taxon>Pseudomonadati</taxon>
        <taxon>Pseudomonadota</taxon>
        <taxon>Alphaproteobacteria</taxon>
        <taxon>Rhodobacterales</taxon>
        <taxon>Roseobacteraceae</taxon>
        <taxon>Loktanella</taxon>
    </lineage>
</organism>
<name>A0ABS8BSA0_9RHOB</name>
<sequence>MTGLLQELPDAVAARLKEVLPATRTCKGITGRFNLERLKSDAIQTPAVLVSILDIKQADTAAGAFHTFDLAMAAFIVTKDALGLDRDAAAAAMMVALATAIPDRRWGRPDCGQARNVRGQSVVTAGWQKSAASLWAVTWTQPCTFDPAAPDAPLGVDLYVGQSPDIGADHVNDYTRIGEAP</sequence>